<dbReference type="EMBL" id="BAAANE010000001">
    <property type="protein sequence ID" value="GAA1617962.1"/>
    <property type="molecule type" value="Genomic_DNA"/>
</dbReference>
<evidence type="ECO:0000313" key="3">
    <source>
        <dbReference type="EMBL" id="GAA1617962.1"/>
    </source>
</evidence>
<sequence>MMSPVDLKPLLISRVAGVLGWLGPGALAVGYLVGRADRPPVVFVAVGACVAISLYLAVRAYRMGAHYGPEGIEVRGFVLSRRIPKARITEVTSFPAVRWQSDDGKARWSPIFAFFDAGEGASFLKRHNKWAIERLQDWDGRRRGTARRNPSKRRRRPVRSDRG</sequence>
<protein>
    <recommendedName>
        <fullName evidence="5">PH domain-containing protein</fullName>
    </recommendedName>
</protein>
<name>A0ABN2EU58_9ACTN</name>
<evidence type="ECO:0008006" key="5">
    <source>
        <dbReference type="Google" id="ProtNLM"/>
    </source>
</evidence>
<reference evidence="3 4" key="1">
    <citation type="journal article" date="2019" name="Int. J. Syst. Evol. Microbiol.">
        <title>The Global Catalogue of Microorganisms (GCM) 10K type strain sequencing project: providing services to taxonomists for standard genome sequencing and annotation.</title>
        <authorList>
            <consortium name="The Broad Institute Genomics Platform"/>
            <consortium name="The Broad Institute Genome Sequencing Center for Infectious Disease"/>
            <person name="Wu L."/>
            <person name="Ma J."/>
        </authorList>
    </citation>
    <scope>NUCLEOTIDE SEQUENCE [LARGE SCALE GENOMIC DNA]</scope>
    <source>
        <strain evidence="3 4">JCM 14306</strain>
    </source>
</reference>
<accession>A0ABN2EU58</accession>
<gene>
    <name evidence="3" type="ORF">GCM10009744_00660</name>
</gene>
<organism evidence="3 4">
    <name type="scientific">Kribbella alba</name>
    <dbReference type="NCBI Taxonomy" id="190197"/>
    <lineage>
        <taxon>Bacteria</taxon>
        <taxon>Bacillati</taxon>
        <taxon>Actinomycetota</taxon>
        <taxon>Actinomycetes</taxon>
        <taxon>Propionibacteriales</taxon>
        <taxon>Kribbellaceae</taxon>
        <taxon>Kribbella</taxon>
    </lineage>
</organism>
<feature type="transmembrane region" description="Helical" evidence="2">
    <location>
        <begin position="40"/>
        <end position="58"/>
    </location>
</feature>
<evidence type="ECO:0000256" key="2">
    <source>
        <dbReference type="SAM" id="Phobius"/>
    </source>
</evidence>
<keyword evidence="2" id="KW-0472">Membrane</keyword>
<evidence type="ECO:0000313" key="4">
    <source>
        <dbReference type="Proteomes" id="UP001501319"/>
    </source>
</evidence>
<feature type="compositionally biased region" description="Basic residues" evidence="1">
    <location>
        <begin position="143"/>
        <end position="157"/>
    </location>
</feature>
<comment type="caution">
    <text evidence="3">The sequence shown here is derived from an EMBL/GenBank/DDBJ whole genome shotgun (WGS) entry which is preliminary data.</text>
</comment>
<keyword evidence="2" id="KW-1133">Transmembrane helix</keyword>
<evidence type="ECO:0000256" key="1">
    <source>
        <dbReference type="SAM" id="MobiDB-lite"/>
    </source>
</evidence>
<dbReference type="Proteomes" id="UP001501319">
    <property type="component" value="Unassembled WGS sequence"/>
</dbReference>
<proteinExistence type="predicted"/>
<keyword evidence="2" id="KW-0812">Transmembrane</keyword>
<keyword evidence="4" id="KW-1185">Reference proteome</keyword>
<feature type="transmembrane region" description="Helical" evidence="2">
    <location>
        <begin position="12"/>
        <end position="34"/>
    </location>
</feature>
<feature type="region of interest" description="Disordered" evidence="1">
    <location>
        <begin position="141"/>
        <end position="163"/>
    </location>
</feature>